<reference evidence="1 2" key="1">
    <citation type="submission" date="2012-04" db="EMBL/GenBank/DDBJ databases">
        <title>The Genome Sequence of Bacillus cereus VD048.</title>
        <authorList>
            <consortium name="The Broad Institute Genome Sequencing Platform"/>
            <consortium name="The Broad Institute Genome Sequencing Center for Infectious Disease"/>
            <person name="Feldgarden M."/>
            <person name="Van der Auwera G.A."/>
            <person name="Mahillon J."/>
            <person name="Duprez V."/>
            <person name="Timmery S."/>
            <person name="Mattelet C."/>
            <person name="Dierick K."/>
            <person name="Sun M."/>
            <person name="Yu Z."/>
            <person name="Zhu L."/>
            <person name="Hu X."/>
            <person name="Shank E.B."/>
            <person name="Swiecicka I."/>
            <person name="Hansen B.M."/>
            <person name="Andrup L."/>
            <person name="Young S.K."/>
            <person name="Zeng Q."/>
            <person name="Gargeya S."/>
            <person name="Fitzgerald M."/>
            <person name="Haas B."/>
            <person name="Abouelleil A."/>
            <person name="Alvarado L."/>
            <person name="Arachchi H.M."/>
            <person name="Berlin A."/>
            <person name="Chapman S.B."/>
            <person name="Goldberg J."/>
            <person name="Griggs A."/>
            <person name="Gujja S."/>
            <person name="Hansen M."/>
            <person name="Howarth C."/>
            <person name="Imamovic A."/>
            <person name="Larimer J."/>
            <person name="McCowen C."/>
            <person name="Montmayeur A."/>
            <person name="Murphy C."/>
            <person name="Neiman D."/>
            <person name="Pearson M."/>
            <person name="Priest M."/>
            <person name="Roberts A."/>
            <person name="Saif S."/>
            <person name="Shea T."/>
            <person name="Sisk P."/>
            <person name="Sykes S."/>
            <person name="Wortman J."/>
            <person name="Nusbaum C."/>
            <person name="Birren B."/>
        </authorList>
    </citation>
    <scope>NUCLEOTIDE SEQUENCE [LARGE SCALE GENOMIC DNA]</scope>
    <source>
        <strain evidence="1 2">VD048</strain>
    </source>
</reference>
<dbReference type="HOGENOM" id="CLU_2535509_0_0_9"/>
<protein>
    <submittedName>
        <fullName evidence="1">Uncharacterized protein</fullName>
    </submittedName>
</protein>
<dbReference type="EMBL" id="AHEU01000041">
    <property type="protein sequence ID" value="EJR27154.1"/>
    <property type="molecule type" value="Genomic_DNA"/>
</dbReference>
<gene>
    <name evidence="1" type="ORF">IIG_04979</name>
</gene>
<dbReference type="RefSeq" id="WP_002166705.1">
    <property type="nucleotide sequence ID" value="NZ_JH792312.1"/>
</dbReference>
<accession>J8E867</accession>
<organism evidence="1 2">
    <name type="scientific">Bacillus cereus VD048</name>
    <dbReference type="NCBI Taxonomy" id="1053226"/>
    <lineage>
        <taxon>Bacteria</taxon>
        <taxon>Bacillati</taxon>
        <taxon>Bacillota</taxon>
        <taxon>Bacilli</taxon>
        <taxon>Bacillales</taxon>
        <taxon>Bacillaceae</taxon>
        <taxon>Bacillus</taxon>
        <taxon>Bacillus cereus group</taxon>
    </lineage>
</organism>
<dbReference type="PATRIC" id="fig|1053226.3.peg.5081"/>
<sequence length="83" mass="9408">MFYKNRILVYKESYYVEEASTRAVKKIISKLEDLRFCEYLPRKNIEDSGTVGEGLGFVIDRKVNVIVTVSIIGNIKGLSGNMS</sequence>
<evidence type="ECO:0000313" key="1">
    <source>
        <dbReference type="EMBL" id="EJR27154.1"/>
    </source>
</evidence>
<dbReference type="Proteomes" id="UP000006960">
    <property type="component" value="Unassembled WGS sequence"/>
</dbReference>
<evidence type="ECO:0000313" key="2">
    <source>
        <dbReference type="Proteomes" id="UP000006960"/>
    </source>
</evidence>
<comment type="caution">
    <text evidence="1">The sequence shown here is derived from an EMBL/GenBank/DDBJ whole genome shotgun (WGS) entry which is preliminary data.</text>
</comment>
<proteinExistence type="predicted"/>
<name>J8E867_BACCE</name>
<dbReference type="AlphaFoldDB" id="J8E867"/>